<dbReference type="Gene3D" id="2.30.42.10">
    <property type="match status" value="1"/>
</dbReference>
<dbReference type="Gene3D" id="3.30.750.170">
    <property type="match status" value="1"/>
</dbReference>
<gene>
    <name evidence="2" type="ORF">B0I24_11644</name>
    <name evidence="3" type="ORF">CWE07_13045</name>
</gene>
<comment type="caution">
    <text evidence="2">The sequence shown here is derived from an EMBL/GenBank/DDBJ whole genome shotgun (WGS) entry which is preliminary data.</text>
</comment>
<dbReference type="RefSeq" id="WP_111570328.1">
    <property type="nucleotide sequence ID" value="NZ_PIPK01000016.1"/>
</dbReference>
<dbReference type="GO" id="GO:0008236">
    <property type="term" value="F:serine-type peptidase activity"/>
    <property type="evidence" value="ECO:0007669"/>
    <property type="project" value="InterPro"/>
</dbReference>
<dbReference type="SMART" id="SM00245">
    <property type="entry name" value="TSPc"/>
    <property type="match status" value="1"/>
</dbReference>
<dbReference type="Pfam" id="PF18294">
    <property type="entry name" value="Pept_S41_N"/>
    <property type="match status" value="1"/>
</dbReference>
<reference evidence="2 4" key="2">
    <citation type="submission" date="2018-06" db="EMBL/GenBank/DDBJ databases">
        <title>Genomic Encyclopedia of Type Strains, Phase III (KMG-III): the genomes of soil and plant-associated and newly described type strains.</title>
        <authorList>
            <person name="Whitman W."/>
        </authorList>
    </citation>
    <scope>NUCLEOTIDE SEQUENCE [LARGE SCALE GENOMIC DNA]</scope>
    <source>
        <strain evidence="2 4">CGMCC 1.15366</strain>
    </source>
</reference>
<dbReference type="OrthoDB" id="9758793at2"/>
<dbReference type="Pfam" id="PF03572">
    <property type="entry name" value="Peptidase_S41"/>
    <property type="match status" value="1"/>
</dbReference>
<dbReference type="InterPro" id="IPR041613">
    <property type="entry name" value="Pept_S41_N"/>
</dbReference>
<dbReference type="PANTHER" id="PTHR32060">
    <property type="entry name" value="TAIL-SPECIFIC PROTEASE"/>
    <property type="match status" value="1"/>
</dbReference>
<keyword evidence="2" id="KW-0645">Protease</keyword>
<evidence type="ECO:0000313" key="4">
    <source>
        <dbReference type="Proteomes" id="UP000249203"/>
    </source>
</evidence>
<dbReference type="SUPFAM" id="SSF52096">
    <property type="entry name" value="ClpP/crotonase"/>
    <property type="match status" value="1"/>
</dbReference>
<dbReference type="Proteomes" id="UP000249203">
    <property type="component" value="Unassembled WGS sequence"/>
</dbReference>
<dbReference type="Proteomes" id="UP000287865">
    <property type="component" value="Unassembled WGS sequence"/>
</dbReference>
<dbReference type="Gene3D" id="3.90.226.10">
    <property type="entry name" value="2-enoyl-CoA Hydratase, Chain A, domain 1"/>
    <property type="match status" value="1"/>
</dbReference>
<reference evidence="3 5" key="1">
    <citation type="journal article" date="2018" name="Front. Microbiol.">
        <title>Genome-Based Analysis Reveals the Taxonomy and Diversity of the Family Idiomarinaceae.</title>
        <authorList>
            <person name="Liu Y."/>
            <person name="Lai Q."/>
            <person name="Shao Z."/>
        </authorList>
    </citation>
    <scope>NUCLEOTIDE SEQUENCE [LARGE SCALE GENOMIC DNA]</scope>
    <source>
        <strain evidence="3 5">CF12-14</strain>
    </source>
</reference>
<keyword evidence="5" id="KW-1185">Reference proteome</keyword>
<evidence type="ECO:0000259" key="1">
    <source>
        <dbReference type="SMART" id="SM00245"/>
    </source>
</evidence>
<proteinExistence type="predicted"/>
<dbReference type="EMBL" id="PIPK01000016">
    <property type="protein sequence ID" value="RUO19403.1"/>
    <property type="molecule type" value="Genomic_DNA"/>
</dbReference>
<dbReference type="PROSITE" id="PS51257">
    <property type="entry name" value="PROKAR_LIPOPROTEIN"/>
    <property type="match status" value="1"/>
</dbReference>
<dbReference type="InterPro" id="IPR029045">
    <property type="entry name" value="ClpP/crotonase-like_dom_sf"/>
</dbReference>
<organism evidence="2 4">
    <name type="scientific">Aliidiomarina maris</name>
    <dbReference type="NCBI Taxonomy" id="531312"/>
    <lineage>
        <taxon>Bacteria</taxon>
        <taxon>Pseudomonadati</taxon>
        <taxon>Pseudomonadota</taxon>
        <taxon>Gammaproteobacteria</taxon>
        <taxon>Alteromonadales</taxon>
        <taxon>Idiomarinaceae</taxon>
        <taxon>Aliidiomarina</taxon>
    </lineage>
</organism>
<dbReference type="InterPro" id="IPR005151">
    <property type="entry name" value="Tail-specific_protease"/>
</dbReference>
<dbReference type="GO" id="GO:0006508">
    <property type="term" value="P:proteolysis"/>
    <property type="evidence" value="ECO:0007669"/>
    <property type="project" value="UniProtKB-KW"/>
</dbReference>
<protein>
    <submittedName>
        <fullName evidence="2">C-terminal processing protease CtpA/Prc</fullName>
    </submittedName>
</protein>
<name>A0A327WS63_9GAMM</name>
<evidence type="ECO:0000313" key="3">
    <source>
        <dbReference type="EMBL" id="RUO19403.1"/>
    </source>
</evidence>
<dbReference type="InterPro" id="IPR036034">
    <property type="entry name" value="PDZ_sf"/>
</dbReference>
<feature type="domain" description="Tail specific protease" evidence="1">
    <location>
        <begin position="188"/>
        <end position="385"/>
    </location>
</feature>
<dbReference type="EMBL" id="QLMD01000016">
    <property type="protein sequence ID" value="RAJ93686.1"/>
    <property type="molecule type" value="Genomic_DNA"/>
</dbReference>
<accession>A0A327WS63</accession>
<evidence type="ECO:0000313" key="2">
    <source>
        <dbReference type="EMBL" id="RAJ93686.1"/>
    </source>
</evidence>
<dbReference type="GO" id="GO:0007165">
    <property type="term" value="P:signal transduction"/>
    <property type="evidence" value="ECO:0007669"/>
    <property type="project" value="TreeGrafter"/>
</dbReference>
<dbReference type="CDD" id="cd07561">
    <property type="entry name" value="Peptidase_S41_CPP_like"/>
    <property type="match status" value="1"/>
</dbReference>
<dbReference type="SUPFAM" id="SSF50156">
    <property type="entry name" value="PDZ domain-like"/>
    <property type="match status" value="1"/>
</dbReference>
<evidence type="ECO:0000313" key="5">
    <source>
        <dbReference type="Proteomes" id="UP000287865"/>
    </source>
</evidence>
<dbReference type="AlphaFoldDB" id="A0A327WS63"/>
<dbReference type="GO" id="GO:0030288">
    <property type="term" value="C:outer membrane-bounded periplasmic space"/>
    <property type="evidence" value="ECO:0007669"/>
    <property type="project" value="TreeGrafter"/>
</dbReference>
<dbReference type="GO" id="GO:0004175">
    <property type="term" value="F:endopeptidase activity"/>
    <property type="evidence" value="ECO:0007669"/>
    <property type="project" value="TreeGrafter"/>
</dbReference>
<dbReference type="PANTHER" id="PTHR32060:SF30">
    <property type="entry name" value="CARBOXY-TERMINAL PROCESSING PROTEASE CTPA"/>
    <property type="match status" value="1"/>
</dbReference>
<sequence length="460" mass="50955">MFSRNLIAVALASTLVACGGGSDSGNGSIGGPGPNPGQCSTNDQNRQLISELRNNYLWNDELPQNIDPNAYPDVFRLLQAVVPPRDRFSFILTEQEYEDIYVNATFFGLGFGRRDDIGAGVIRVLYVYEQSPAGRAGLTRGSEITAINGVSMSEWYDRLQRNQVTWDDIFGPNQEGVEVAMEWRRPDGQLDDAVMLKEEVETNTVMAVERFEQDDREVGYFVFDSFINRSEQDVNRAFDQLSGVDELIIDLRYNGGGLIRVANQIASQASWHAVQNETFVTYRFNDNFDDASIPFDLGRGIERLNLDRVVVLTTASSCSSSELVINSLAPFVEVVTVGTPTCGKPVGQQPAQICDKIVFAINFQTLNAEGFGDYFDGLEPTCRASDTARTDWADPNDPLLGEALYYLNQGQCSDQAQALARLDALQGTVATDGQNAQQLLRDNQGQPLRNPLLDKWQSQH</sequence>
<keyword evidence="2" id="KW-0378">Hydrolase</keyword>